<dbReference type="InterPro" id="IPR004879">
    <property type="entry name" value="Ssp411-like_TRX"/>
</dbReference>
<organism evidence="2 3">
    <name type="scientific">Luteolibacter luteus</name>
    <dbReference type="NCBI Taxonomy" id="2728835"/>
    <lineage>
        <taxon>Bacteria</taxon>
        <taxon>Pseudomonadati</taxon>
        <taxon>Verrucomicrobiota</taxon>
        <taxon>Verrucomicrobiia</taxon>
        <taxon>Verrucomicrobiales</taxon>
        <taxon>Verrucomicrobiaceae</taxon>
        <taxon>Luteolibacter</taxon>
    </lineage>
</organism>
<reference evidence="2 3" key="1">
    <citation type="submission" date="2020-04" db="EMBL/GenBank/DDBJ databases">
        <title>Luteolibacter sp. G-1-1-1 isolated from soil.</title>
        <authorList>
            <person name="Dahal R.H."/>
        </authorList>
    </citation>
    <scope>NUCLEOTIDE SEQUENCE [LARGE SCALE GENOMIC DNA]</scope>
    <source>
        <strain evidence="2 3">G-1-1-1</strain>
    </source>
</reference>
<dbReference type="SUPFAM" id="SSF48208">
    <property type="entry name" value="Six-hairpin glycosidases"/>
    <property type="match status" value="1"/>
</dbReference>
<accession>A0A858RQB2</accession>
<protein>
    <submittedName>
        <fullName evidence="2">DUF255 domain-containing protein</fullName>
    </submittedName>
</protein>
<dbReference type="Pfam" id="PF03190">
    <property type="entry name" value="Thioredox_DsbH"/>
    <property type="match status" value="1"/>
</dbReference>
<feature type="domain" description="Spermatogenesis-associated protein 20-like TRX" evidence="1">
    <location>
        <begin position="46"/>
        <end position="198"/>
    </location>
</feature>
<dbReference type="PANTHER" id="PTHR42899:SF1">
    <property type="entry name" value="SPERMATOGENESIS-ASSOCIATED PROTEIN 20"/>
    <property type="match status" value="1"/>
</dbReference>
<evidence type="ECO:0000313" key="2">
    <source>
        <dbReference type="EMBL" id="QJE98578.1"/>
    </source>
</evidence>
<sequence>MMLKYGTYACLAAALALIPACRKREAASDKHAATPQIAAELSTNAMQAGPQGFLSSRAGSPVHWQHWDPAVLQRARAARRLVFAFIGAAQYPGCLESLDAIDKDPSLVAKLNQDFVPVLVDIDLCREAGVAAGVMSQELKQPVSFPFILVLSPDANEVTWRPIAYSQGADLRQMFEGATDVISRMWAESPDYVEANSKRDHDNRMKRLPVADTSPANPEERNAMMMRTTRKLANLYDEDIKSVFGTGGLLPLGLMQCLASTSLDPNTPPDIARRCSAAVKAFSGAVLNSAMVDPLDGGIYSSRRGSSWDLPMINRTCMTQARAARALATIYNATKEPRSLDVALGAIHFAEEQFEAQNGLFAAQRLPGLTPMGDWLWTQEQLEQALTPEEATLWKAISGIKAMGNLALEADPKREFFRLNSLGFRVPLAQAAADLNLSTEAAAGLLESSRKKLSKARQSRVPDRAPATAASAGTSFRMVSAYAAMFTATGKPEWRDKALSLAERSRQTFAKGVLLVEQNPGTPDAVCDARAFTYALAIQAALDLAEITMDENWRLWAGDLCSTMSELFVDESGRLLEARQVSTPLALPLEDRIMLFDDSTAGVMRMNIARLEALGQSPPPTLAPWLSSLPKFEDFPVVFTDSILAASFAASRVIVEIPENASPEWREAACRLPLDRVARRFGKEPAARILQPDGSKIPVTSPESLAASIATASN</sequence>
<dbReference type="SUPFAM" id="SSF52833">
    <property type="entry name" value="Thioredoxin-like"/>
    <property type="match status" value="1"/>
</dbReference>
<dbReference type="InterPro" id="IPR036249">
    <property type="entry name" value="Thioredoxin-like_sf"/>
</dbReference>
<evidence type="ECO:0000313" key="3">
    <source>
        <dbReference type="Proteomes" id="UP000501812"/>
    </source>
</evidence>
<dbReference type="AlphaFoldDB" id="A0A858RQB2"/>
<proteinExistence type="predicted"/>
<dbReference type="InterPro" id="IPR024705">
    <property type="entry name" value="Ssp411"/>
</dbReference>
<dbReference type="InterPro" id="IPR008928">
    <property type="entry name" value="6-hairpin_glycosidase_sf"/>
</dbReference>
<gene>
    <name evidence="2" type="ORF">HHL09_23270</name>
</gene>
<name>A0A858RQB2_9BACT</name>
<dbReference type="PANTHER" id="PTHR42899">
    <property type="entry name" value="SPERMATOGENESIS-ASSOCIATED PROTEIN 20"/>
    <property type="match status" value="1"/>
</dbReference>
<dbReference type="GO" id="GO:0005975">
    <property type="term" value="P:carbohydrate metabolic process"/>
    <property type="evidence" value="ECO:0007669"/>
    <property type="project" value="InterPro"/>
</dbReference>
<evidence type="ECO:0000259" key="1">
    <source>
        <dbReference type="Pfam" id="PF03190"/>
    </source>
</evidence>
<dbReference type="EMBL" id="CP051774">
    <property type="protein sequence ID" value="QJE98578.1"/>
    <property type="molecule type" value="Genomic_DNA"/>
</dbReference>
<keyword evidence="3" id="KW-1185">Reference proteome</keyword>
<dbReference type="Proteomes" id="UP000501812">
    <property type="component" value="Chromosome"/>
</dbReference>
<dbReference type="KEGG" id="luo:HHL09_23270"/>
<dbReference type="Gene3D" id="3.40.30.10">
    <property type="entry name" value="Glutaredoxin"/>
    <property type="match status" value="1"/>
</dbReference>